<protein>
    <submittedName>
        <fullName evidence="2">Uncharacterized protein</fullName>
    </submittedName>
</protein>
<dbReference type="AlphaFoldDB" id="A0A5J4NW64"/>
<accession>A0A5J4NW64</accession>
<keyword evidence="3" id="KW-1185">Reference proteome</keyword>
<dbReference type="EMBL" id="QNGE01000746">
    <property type="protein sequence ID" value="KAA3679420.1"/>
    <property type="molecule type" value="Genomic_DNA"/>
</dbReference>
<organism evidence="2 3">
    <name type="scientific">Paragonimus westermani</name>
    <dbReference type="NCBI Taxonomy" id="34504"/>
    <lineage>
        <taxon>Eukaryota</taxon>
        <taxon>Metazoa</taxon>
        <taxon>Spiralia</taxon>
        <taxon>Lophotrochozoa</taxon>
        <taxon>Platyhelminthes</taxon>
        <taxon>Trematoda</taxon>
        <taxon>Digenea</taxon>
        <taxon>Plagiorchiida</taxon>
        <taxon>Troglotremata</taxon>
        <taxon>Troglotrematidae</taxon>
        <taxon>Paragonimus</taxon>
    </lineage>
</organism>
<dbReference type="Proteomes" id="UP000324629">
    <property type="component" value="Unassembled WGS sequence"/>
</dbReference>
<evidence type="ECO:0000313" key="3">
    <source>
        <dbReference type="Proteomes" id="UP000324629"/>
    </source>
</evidence>
<comment type="caution">
    <text evidence="2">The sequence shown here is derived from an EMBL/GenBank/DDBJ whole genome shotgun (WGS) entry which is preliminary data.</text>
</comment>
<sequence>LKETETERLFWDAGDPMNKLTNQLESLAQPSLSQSEADTLGLNSLPPHYSGRLNVRSSAALYGDVNRVQSLPDALHDPKQFRFAEKEYSVPVRTLNHSALISCRSESSLLSRPWRFRNMDEAASTFHLSTVDFQSYCAGDRTPLQTFSCSEQKVLDENGANSPMLLQTCNSSNQITSPNLFICIIDFPVVPFHLNKLYSSTEHTVATENHMREHISNLSPSPDQPFHMQQNKAFSSLSMAGPMATSTLVPSLLSDSSDRGTRSNLERRVVVPDGQYSVMASAVPVLTTRPPVARKRSESQCDSCIKPEKNDKTTEASRKLRNGKKKASGSSLFHVSKFIVQSFRCILTC</sequence>
<gene>
    <name evidence="2" type="ORF">DEA37_0006535</name>
</gene>
<reference evidence="2 3" key="1">
    <citation type="journal article" date="2019" name="Gigascience">
        <title>Whole-genome sequence of the oriental lung fluke Paragonimus westermani.</title>
        <authorList>
            <person name="Oey H."/>
            <person name="Zakrzewski M."/>
            <person name="Narain K."/>
            <person name="Devi K.R."/>
            <person name="Agatsuma T."/>
            <person name="Nawaratna S."/>
            <person name="Gobert G.N."/>
            <person name="Jones M.K."/>
            <person name="Ragan M.A."/>
            <person name="McManus D.P."/>
            <person name="Krause L."/>
        </authorList>
    </citation>
    <scope>NUCLEOTIDE SEQUENCE [LARGE SCALE GENOMIC DNA]</scope>
    <source>
        <strain evidence="2 3">IND2009</strain>
    </source>
</reference>
<feature type="non-terminal residue" evidence="2">
    <location>
        <position position="1"/>
    </location>
</feature>
<evidence type="ECO:0000256" key="1">
    <source>
        <dbReference type="SAM" id="MobiDB-lite"/>
    </source>
</evidence>
<feature type="region of interest" description="Disordered" evidence="1">
    <location>
        <begin position="290"/>
        <end position="326"/>
    </location>
</feature>
<feature type="compositionally biased region" description="Basic and acidic residues" evidence="1">
    <location>
        <begin position="295"/>
        <end position="318"/>
    </location>
</feature>
<evidence type="ECO:0000313" key="2">
    <source>
        <dbReference type="EMBL" id="KAA3679420.1"/>
    </source>
</evidence>
<name>A0A5J4NW64_9TREM</name>
<proteinExistence type="predicted"/>